<dbReference type="CDD" id="cd01335">
    <property type="entry name" value="Radical_SAM"/>
    <property type="match status" value="1"/>
</dbReference>
<dbReference type="SMART" id="SM00729">
    <property type="entry name" value="Elp3"/>
    <property type="match status" value="1"/>
</dbReference>
<evidence type="ECO:0000259" key="2">
    <source>
        <dbReference type="PROSITE" id="PS51918"/>
    </source>
</evidence>
<dbReference type="OrthoDB" id="9808022at2"/>
<evidence type="ECO:0000313" key="4">
    <source>
        <dbReference type="Proteomes" id="UP000184465"/>
    </source>
</evidence>
<dbReference type="GO" id="GO:0051539">
    <property type="term" value="F:4 iron, 4 sulfur cluster binding"/>
    <property type="evidence" value="ECO:0007669"/>
    <property type="project" value="TreeGrafter"/>
</dbReference>
<evidence type="ECO:0000313" key="3">
    <source>
        <dbReference type="EMBL" id="SHJ50967.1"/>
    </source>
</evidence>
<dbReference type="STRING" id="1121301.SAMN02745912_00190"/>
<dbReference type="AlphaFoldDB" id="A0A1M6JW80"/>
<dbReference type="GO" id="GO:0006779">
    <property type="term" value="P:porphyrin-containing compound biosynthetic process"/>
    <property type="evidence" value="ECO:0007669"/>
    <property type="project" value="TreeGrafter"/>
</dbReference>
<dbReference type="Proteomes" id="UP000184465">
    <property type="component" value="Unassembled WGS sequence"/>
</dbReference>
<dbReference type="InterPro" id="IPR034505">
    <property type="entry name" value="Coproporphyrinogen-III_oxidase"/>
</dbReference>
<proteinExistence type="predicted"/>
<dbReference type="NCBIfam" id="TIGR03994">
    <property type="entry name" value="rSAM_HemZ"/>
    <property type="match status" value="1"/>
</dbReference>
<feature type="coiled-coil region" evidence="1">
    <location>
        <begin position="371"/>
        <end position="398"/>
    </location>
</feature>
<dbReference type="InterPro" id="IPR023995">
    <property type="entry name" value="HemZ"/>
</dbReference>
<dbReference type="GO" id="GO:0005737">
    <property type="term" value="C:cytoplasm"/>
    <property type="evidence" value="ECO:0007669"/>
    <property type="project" value="TreeGrafter"/>
</dbReference>
<dbReference type="SFLD" id="SFLDF00310">
    <property type="entry name" value="oxygen-independent_coproporphy"/>
    <property type="match status" value="1"/>
</dbReference>
<dbReference type="InterPro" id="IPR023404">
    <property type="entry name" value="rSAM_horseshoe"/>
</dbReference>
<dbReference type="PANTHER" id="PTHR13932">
    <property type="entry name" value="COPROPORPHYRINIGEN III OXIDASE"/>
    <property type="match status" value="1"/>
</dbReference>
<dbReference type="InterPro" id="IPR006638">
    <property type="entry name" value="Elp3/MiaA/NifB-like_rSAM"/>
</dbReference>
<accession>A0A1M6JW80</accession>
<dbReference type="SUPFAM" id="SSF102114">
    <property type="entry name" value="Radical SAM enzymes"/>
    <property type="match status" value="1"/>
</dbReference>
<dbReference type="InterPro" id="IPR007197">
    <property type="entry name" value="rSAM"/>
</dbReference>
<dbReference type="InterPro" id="IPR058240">
    <property type="entry name" value="rSAM_sf"/>
</dbReference>
<dbReference type="SFLD" id="SFLDG01082">
    <property type="entry name" value="B12-binding_domain_containing"/>
    <property type="match status" value="1"/>
</dbReference>
<reference evidence="3 4" key="1">
    <citation type="submission" date="2016-11" db="EMBL/GenBank/DDBJ databases">
        <authorList>
            <person name="Jaros S."/>
            <person name="Januszkiewicz K."/>
            <person name="Wedrychowicz H."/>
        </authorList>
    </citation>
    <scope>NUCLEOTIDE SEQUENCE [LARGE SCALE GENOMIC DNA]</scope>
    <source>
        <strain evidence="3 4">DSM 15212</strain>
    </source>
</reference>
<dbReference type="PROSITE" id="PS51918">
    <property type="entry name" value="RADICAL_SAM"/>
    <property type="match status" value="1"/>
</dbReference>
<protein>
    <submittedName>
        <fullName evidence="3">Oxygen-independent coproporphyrinogen-3 oxidase</fullName>
    </submittedName>
</protein>
<keyword evidence="1" id="KW-0175">Coiled coil</keyword>
<dbReference type="PANTHER" id="PTHR13932:SF1">
    <property type="entry name" value="OXYGEN-INDEPENDENT COPROPORPHYRINOGEN-III OXIDASE-LIKE PROTEIN HEMZ"/>
    <property type="match status" value="1"/>
</dbReference>
<sequence>MINVTLKGHDYRYEIGELIKAFGIFDNIRFIQENINYDNDYLLINEVIGGEEKDFIYTRIIKDNEVVSIDEKIYIKNSCINDIQERKELKRRIKVSIFDALSKICNINLPWGILTGIRPTKIVHELLDENFSVNEINKVLKNEYRISDEKIKLVTDVALCERKYIYPINEDLVSLYISIPFCPTRCVYCSFPSNPIKEGNKIVEDYLDALYKEIEKTSGLLKETNKKLESVYIGGGTPTTLSSLQLDNLINHLLKAFDVSRLKEFTVEAGRPDTIDIEKLRTLKKNGVDRISINPQTMNVQTLKLIGRKHTPEEIENAFYLAKEVGFKVINMDIIIGLPNEGIEELKNTLEIIKKLSPENLTVHTLAIKKSSKLKEAVDEFEMTKEALAKEMLNLSRNYAHEIGLYPYYMYRQKYMVGNLENVGYCKAGCECLYNMQIMEEKQSIIALGAGAVSKITFPRENRLERIPNVKNVQEYIKRVDEMVERKRKQIN</sequence>
<keyword evidence="4" id="KW-1185">Reference proteome</keyword>
<feature type="domain" description="Radical SAM core" evidence="2">
    <location>
        <begin position="167"/>
        <end position="402"/>
    </location>
</feature>
<gene>
    <name evidence="3" type="ORF">SAMN02745912_00190</name>
</gene>
<dbReference type="GO" id="GO:0003824">
    <property type="term" value="F:catalytic activity"/>
    <property type="evidence" value="ECO:0007669"/>
    <property type="project" value="InterPro"/>
</dbReference>
<name>A0A1M6JW80_PARC5</name>
<evidence type="ECO:0000256" key="1">
    <source>
        <dbReference type="SAM" id="Coils"/>
    </source>
</evidence>
<dbReference type="Gene3D" id="3.80.30.20">
    <property type="entry name" value="tm_1862 like domain"/>
    <property type="match status" value="1"/>
</dbReference>
<dbReference type="SFLD" id="SFLDS00029">
    <property type="entry name" value="Radical_SAM"/>
    <property type="match status" value="1"/>
</dbReference>
<dbReference type="EMBL" id="FRAG01000001">
    <property type="protein sequence ID" value="SHJ50967.1"/>
    <property type="molecule type" value="Genomic_DNA"/>
</dbReference>
<organism evidence="3 4">
    <name type="scientific">Paramaledivibacter caminithermalis (strain DSM 15212 / CIP 107654 / DViRD3)</name>
    <name type="common">Clostridium caminithermale</name>
    <dbReference type="NCBI Taxonomy" id="1121301"/>
    <lineage>
        <taxon>Bacteria</taxon>
        <taxon>Bacillati</taxon>
        <taxon>Bacillota</taxon>
        <taxon>Clostridia</taxon>
        <taxon>Peptostreptococcales</taxon>
        <taxon>Caminicellaceae</taxon>
        <taxon>Paramaledivibacter</taxon>
    </lineage>
</organism>
<dbReference type="SFLD" id="SFLDG01065">
    <property type="entry name" value="anaerobic_coproporphyrinogen-I"/>
    <property type="match status" value="1"/>
</dbReference>
<dbReference type="Pfam" id="PF04055">
    <property type="entry name" value="Radical_SAM"/>
    <property type="match status" value="1"/>
</dbReference>
<dbReference type="RefSeq" id="WP_073146496.1">
    <property type="nucleotide sequence ID" value="NZ_FRAG01000001.1"/>
</dbReference>